<organism evidence="3 4">
    <name type="scientific">Faecalibacterium butyricigenerans</name>
    <dbReference type="NCBI Taxonomy" id="1851427"/>
    <lineage>
        <taxon>Bacteria</taxon>
        <taxon>Bacillati</taxon>
        <taxon>Bacillota</taxon>
        <taxon>Clostridia</taxon>
        <taxon>Eubacteriales</taxon>
        <taxon>Oscillospiraceae</taxon>
        <taxon>Faecalibacterium</taxon>
    </lineage>
</organism>
<dbReference type="RefSeq" id="WP_227620354.1">
    <property type="nucleotide sequence ID" value="NZ_JAJEQL010000005.1"/>
</dbReference>
<proteinExistence type="predicted"/>
<feature type="transmembrane region" description="Helical" evidence="2">
    <location>
        <begin position="76"/>
        <end position="102"/>
    </location>
</feature>
<feature type="coiled-coil region" evidence="1">
    <location>
        <begin position="4"/>
        <end position="40"/>
    </location>
</feature>
<evidence type="ECO:0000256" key="1">
    <source>
        <dbReference type="SAM" id="Coils"/>
    </source>
</evidence>
<comment type="caution">
    <text evidence="3">The sequence shown here is derived from an EMBL/GenBank/DDBJ whole genome shotgun (WGS) entry which is preliminary data.</text>
</comment>
<keyword evidence="2" id="KW-0812">Transmembrane</keyword>
<gene>
    <name evidence="3" type="ORF">LKD23_03300</name>
</gene>
<dbReference type="Proteomes" id="UP001430637">
    <property type="component" value="Unassembled WGS sequence"/>
</dbReference>
<dbReference type="EMBL" id="JAJEQL010000005">
    <property type="protein sequence ID" value="MCC2198793.1"/>
    <property type="molecule type" value="Genomic_DNA"/>
</dbReference>
<keyword evidence="1" id="KW-0175">Coiled coil</keyword>
<keyword evidence="2" id="KW-1133">Transmembrane helix</keyword>
<evidence type="ECO:0000256" key="2">
    <source>
        <dbReference type="SAM" id="Phobius"/>
    </source>
</evidence>
<keyword evidence="4" id="KW-1185">Reference proteome</keyword>
<evidence type="ECO:0000313" key="4">
    <source>
        <dbReference type="Proteomes" id="UP001430637"/>
    </source>
</evidence>
<keyword evidence="2" id="KW-0472">Membrane</keyword>
<sequence>MTEKEQAAREAELARREAALAAREAQLEQEQAKFEAARAEAPEGRKTLLNNNDPDFVNPKEKLYDKFPLTVHQMDIIIGVLFALIVLFLVLGMTHTSFFGLFGG</sequence>
<accession>A0ABS8F7P9</accession>
<protein>
    <submittedName>
        <fullName evidence="3">Uncharacterized protein</fullName>
    </submittedName>
</protein>
<name>A0ABS8F7P9_9FIRM</name>
<evidence type="ECO:0000313" key="3">
    <source>
        <dbReference type="EMBL" id="MCC2198793.1"/>
    </source>
</evidence>
<reference evidence="3" key="1">
    <citation type="submission" date="2021-10" db="EMBL/GenBank/DDBJ databases">
        <title>Anaerobic single-cell dispensing facilitates the cultivation of human gut bacteria.</title>
        <authorList>
            <person name="Afrizal A."/>
        </authorList>
    </citation>
    <scope>NUCLEOTIDE SEQUENCE</scope>
    <source>
        <strain evidence="3">CLA-AA-H233</strain>
    </source>
</reference>